<dbReference type="EMBL" id="JF957059">
    <property type="protein sequence ID" value="AEJ92256.1"/>
    <property type="molecule type" value="Genomic_DNA"/>
</dbReference>
<evidence type="ECO:0000313" key="1">
    <source>
        <dbReference type="EMBL" id="AEJ92256.1"/>
    </source>
</evidence>
<reference evidence="1 2" key="1">
    <citation type="journal article" date="2012" name="J. Virol.">
        <title>Complete Genome Sequences of 138 Mycobacteriophages.</title>
        <authorList>
            <consortium name="the Science Education Alliance Phage Hunters Advancing Genomics and Evolutionary Science Program"/>
            <consortium name="the KwaZulu-Natal Research Institute for Tuberculosis and HIV Mycobacterial Genetics Course Students"/>
            <consortium name="the Phage Hunters Integrating Research and Education Program"/>
            <person name="Hatfull G.F."/>
        </authorList>
    </citation>
    <scope>NUCLEOTIDE SEQUENCE [LARGE SCALE GENOMIC DNA]</scope>
</reference>
<evidence type="ECO:0000313" key="2">
    <source>
        <dbReference type="Proteomes" id="UP000008428"/>
    </source>
</evidence>
<dbReference type="Proteomes" id="UP000008428">
    <property type="component" value="Segment"/>
</dbReference>
<protein>
    <submittedName>
        <fullName evidence="1">Uncharacterized protein</fullName>
    </submittedName>
</protein>
<name>G1DB07_9CAUD</name>
<keyword evidence="2" id="KW-1185">Reference proteome</keyword>
<dbReference type="KEGG" id="vg:40066481"/>
<sequence length="44" mass="4867">MNRYAMVTLTTIAIPIAMAMGIGMAYVNPLTQPTDQYVTSEKMK</sequence>
<organism evidence="1 2">
    <name type="scientific">Mycobacterium phage Optimus</name>
    <dbReference type="NCBI Taxonomy" id="2922218"/>
    <lineage>
        <taxon>Viruses</taxon>
        <taxon>Duplodnaviria</taxon>
        <taxon>Heunggongvirae</taxon>
        <taxon>Uroviricota</taxon>
        <taxon>Caudoviricetes</taxon>
        <taxon>Omegavirus</taxon>
        <taxon>Omegavirus optimus</taxon>
    </lineage>
</organism>
<dbReference type="GeneID" id="40066481"/>
<dbReference type="RefSeq" id="YP_009591074.1">
    <property type="nucleotide sequence ID" value="NC_041844.1"/>
</dbReference>
<proteinExistence type="predicted"/>
<gene>
    <name evidence="1" type="primary">219</name>
    <name evidence="1" type="ORF">OPTIMUS_219</name>
</gene>
<accession>G1DB07</accession>